<evidence type="ECO:0000256" key="2">
    <source>
        <dbReference type="ARBA" id="ARBA00022448"/>
    </source>
</evidence>
<comment type="caution">
    <text evidence="9">The sequence shown here is derived from an EMBL/GenBank/DDBJ whole genome shotgun (WGS) entry which is preliminary data.</text>
</comment>
<keyword evidence="10" id="KW-1185">Reference proteome</keyword>
<protein>
    <submittedName>
        <fullName evidence="9">MFS transporter</fullName>
    </submittedName>
</protein>
<keyword evidence="2" id="KW-0813">Transport</keyword>
<feature type="transmembrane region" description="Helical" evidence="7">
    <location>
        <begin position="100"/>
        <end position="123"/>
    </location>
</feature>
<dbReference type="PANTHER" id="PTHR23517:SF2">
    <property type="entry name" value="MULTIDRUG RESISTANCE PROTEIN MDTH"/>
    <property type="match status" value="1"/>
</dbReference>
<evidence type="ECO:0000256" key="4">
    <source>
        <dbReference type="ARBA" id="ARBA00022692"/>
    </source>
</evidence>
<dbReference type="InterPro" id="IPR050171">
    <property type="entry name" value="MFS_Transporters"/>
</dbReference>
<accession>A0ABW2TS30</accession>
<keyword evidence="6 7" id="KW-0472">Membrane</keyword>
<dbReference type="Gene3D" id="1.20.1250.20">
    <property type="entry name" value="MFS general substrate transporter like domains"/>
    <property type="match status" value="1"/>
</dbReference>
<dbReference type="InterPro" id="IPR020846">
    <property type="entry name" value="MFS_dom"/>
</dbReference>
<evidence type="ECO:0000256" key="6">
    <source>
        <dbReference type="ARBA" id="ARBA00023136"/>
    </source>
</evidence>
<keyword evidence="3" id="KW-1003">Cell membrane</keyword>
<feature type="transmembrane region" description="Helical" evidence="7">
    <location>
        <begin position="166"/>
        <end position="188"/>
    </location>
</feature>
<sequence length="397" mass="40756">MSAFRSFPLSVRLLLVNQLGVNTGFYLLVPYLAAHLAGTLGLSVAVVGIVLGVRTLSQQGLFLIGGTAADRLGPRAVIIAGCGLRSVGFGLFALGESVPVLLAAAVLSGLAGALFNPAVRAYVAVEASEERRAEAFALFNVFAQAGALLGPVLGGVLLLWDFRAAALTAAALFAALTVAQAFALPARAPAEPVGTVLGDWRECLANRRFLAFTLALTGLYALQNQLYLVLPMEAVRVSGFQGSVAALFVVSTAVSLVFQVRITRALRDRPRGRSIALGMAVMGAGFLAPVLSYAWPALGVPAVLVATLGLAVGVMIAHPFVYELIPSFGREGLAGTYFGMFYLASGVVAAAANGVIGWAAGASGAWGSAVSAAIGLASAGAVHVLHRRGALEKEAVR</sequence>
<evidence type="ECO:0000256" key="5">
    <source>
        <dbReference type="ARBA" id="ARBA00022989"/>
    </source>
</evidence>
<proteinExistence type="predicted"/>
<evidence type="ECO:0000313" key="9">
    <source>
        <dbReference type="EMBL" id="MFC7616276.1"/>
    </source>
</evidence>
<evidence type="ECO:0000256" key="1">
    <source>
        <dbReference type="ARBA" id="ARBA00004651"/>
    </source>
</evidence>
<dbReference type="SUPFAM" id="SSF103473">
    <property type="entry name" value="MFS general substrate transporter"/>
    <property type="match status" value="1"/>
</dbReference>
<feature type="transmembrane region" description="Helical" evidence="7">
    <location>
        <begin position="337"/>
        <end position="359"/>
    </location>
</feature>
<dbReference type="PROSITE" id="PS50850">
    <property type="entry name" value="MFS"/>
    <property type="match status" value="1"/>
</dbReference>
<feature type="transmembrane region" description="Helical" evidence="7">
    <location>
        <begin position="72"/>
        <end position="94"/>
    </location>
</feature>
<evidence type="ECO:0000256" key="3">
    <source>
        <dbReference type="ARBA" id="ARBA00022475"/>
    </source>
</evidence>
<dbReference type="Pfam" id="PF07690">
    <property type="entry name" value="MFS_1"/>
    <property type="match status" value="1"/>
</dbReference>
<feature type="transmembrane region" description="Helical" evidence="7">
    <location>
        <begin position="209"/>
        <end position="230"/>
    </location>
</feature>
<dbReference type="Proteomes" id="UP001596512">
    <property type="component" value="Unassembled WGS sequence"/>
</dbReference>
<dbReference type="InterPro" id="IPR036259">
    <property type="entry name" value="MFS_trans_sf"/>
</dbReference>
<name>A0ABW2TS30_9PSEU</name>
<feature type="domain" description="Major facilitator superfamily (MFS) profile" evidence="8">
    <location>
        <begin position="1"/>
        <end position="397"/>
    </location>
</feature>
<feature type="transmembrane region" description="Helical" evidence="7">
    <location>
        <begin position="301"/>
        <end position="325"/>
    </location>
</feature>
<keyword evidence="4 7" id="KW-0812">Transmembrane</keyword>
<dbReference type="EMBL" id="JBHTEY010000004">
    <property type="protein sequence ID" value="MFC7616276.1"/>
    <property type="molecule type" value="Genomic_DNA"/>
</dbReference>
<keyword evidence="5 7" id="KW-1133">Transmembrane helix</keyword>
<evidence type="ECO:0000313" key="10">
    <source>
        <dbReference type="Proteomes" id="UP001596512"/>
    </source>
</evidence>
<feature type="transmembrane region" description="Helical" evidence="7">
    <location>
        <begin position="25"/>
        <end position="51"/>
    </location>
</feature>
<gene>
    <name evidence="9" type="ORF">ACFQV2_25195</name>
</gene>
<feature type="transmembrane region" description="Helical" evidence="7">
    <location>
        <begin position="242"/>
        <end position="262"/>
    </location>
</feature>
<feature type="transmembrane region" description="Helical" evidence="7">
    <location>
        <begin position="135"/>
        <end position="160"/>
    </location>
</feature>
<organism evidence="9 10">
    <name type="scientific">Actinokineospora soli</name>
    <dbReference type="NCBI Taxonomy" id="1048753"/>
    <lineage>
        <taxon>Bacteria</taxon>
        <taxon>Bacillati</taxon>
        <taxon>Actinomycetota</taxon>
        <taxon>Actinomycetes</taxon>
        <taxon>Pseudonocardiales</taxon>
        <taxon>Pseudonocardiaceae</taxon>
        <taxon>Actinokineospora</taxon>
    </lineage>
</organism>
<reference evidence="10" key="1">
    <citation type="journal article" date="2019" name="Int. J. Syst. Evol. Microbiol.">
        <title>The Global Catalogue of Microorganisms (GCM) 10K type strain sequencing project: providing services to taxonomists for standard genome sequencing and annotation.</title>
        <authorList>
            <consortium name="The Broad Institute Genomics Platform"/>
            <consortium name="The Broad Institute Genome Sequencing Center for Infectious Disease"/>
            <person name="Wu L."/>
            <person name="Ma J."/>
        </authorList>
    </citation>
    <scope>NUCLEOTIDE SEQUENCE [LARGE SCALE GENOMIC DNA]</scope>
    <source>
        <strain evidence="10">JCM 17695</strain>
    </source>
</reference>
<evidence type="ECO:0000256" key="7">
    <source>
        <dbReference type="SAM" id="Phobius"/>
    </source>
</evidence>
<dbReference type="PANTHER" id="PTHR23517">
    <property type="entry name" value="RESISTANCE PROTEIN MDTM, PUTATIVE-RELATED-RELATED"/>
    <property type="match status" value="1"/>
</dbReference>
<evidence type="ECO:0000259" key="8">
    <source>
        <dbReference type="PROSITE" id="PS50850"/>
    </source>
</evidence>
<feature type="transmembrane region" description="Helical" evidence="7">
    <location>
        <begin position="274"/>
        <end position="295"/>
    </location>
</feature>
<comment type="subcellular location">
    <subcellularLocation>
        <location evidence="1">Cell membrane</location>
        <topology evidence="1">Multi-pass membrane protein</topology>
    </subcellularLocation>
</comment>
<dbReference type="InterPro" id="IPR011701">
    <property type="entry name" value="MFS"/>
</dbReference>
<feature type="transmembrane region" description="Helical" evidence="7">
    <location>
        <begin position="365"/>
        <end position="385"/>
    </location>
</feature>